<keyword evidence="5 11" id="KW-0812">Transmembrane</keyword>
<dbReference type="GO" id="GO:0005637">
    <property type="term" value="C:nuclear inner membrane"/>
    <property type="evidence" value="ECO:0007669"/>
    <property type="project" value="TreeGrafter"/>
</dbReference>
<feature type="transmembrane region" description="Helical" evidence="11">
    <location>
        <begin position="155"/>
        <end position="174"/>
    </location>
</feature>
<gene>
    <name evidence="12" type="ORF">AK812_SmicGene1966</name>
</gene>
<keyword evidence="9" id="KW-0539">Nucleus</keyword>
<dbReference type="InterPro" id="IPR012430">
    <property type="entry name" value="TMEM43_fam"/>
</dbReference>
<evidence type="ECO:0000256" key="11">
    <source>
        <dbReference type="SAM" id="Phobius"/>
    </source>
</evidence>
<keyword evidence="8 11" id="KW-0472">Membrane</keyword>
<dbReference type="GO" id="GO:0006629">
    <property type="term" value="P:lipid metabolic process"/>
    <property type="evidence" value="ECO:0007669"/>
    <property type="project" value="TreeGrafter"/>
</dbReference>
<dbReference type="AlphaFoldDB" id="A0A1Q9F2W8"/>
<dbReference type="PANTHER" id="PTHR13416:SF2">
    <property type="entry name" value="TRANSMEMBRANE PROTEIN 43"/>
    <property type="match status" value="1"/>
</dbReference>
<feature type="transmembrane region" description="Helical" evidence="11">
    <location>
        <begin position="194"/>
        <end position="217"/>
    </location>
</feature>
<evidence type="ECO:0000256" key="4">
    <source>
        <dbReference type="ARBA" id="ARBA00006627"/>
    </source>
</evidence>
<dbReference type="GO" id="GO:0005789">
    <property type="term" value="C:endoplasmic reticulum membrane"/>
    <property type="evidence" value="ECO:0007669"/>
    <property type="project" value="UniProtKB-SubCell"/>
</dbReference>
<comment type="caution">
    <text evidence="12">The sequence shown here is derived from an EMBL/GenBank/DDBJ whole genome shotgun (WGS) entry which is preliminary data.</text>
</comment>
<dbReference type="PANTHER" id="PTHR13416">
    <property type="match status" value="1"/>
</dbReference>
<evidence type="ECO:0000256" key="9">
    <source>
        <dbReference type="ARBA" id="ARBA00023242"/>
    </source>
</evidence>
<dbReference type="OrthoDB" id="436041at2759"/>
<dbReference type="Proteomes" id="UP000186817">
    <property type="component" value="Unassembled WGS sequence"/>
</dbReference>
<accession>A0A1Q9F2W8</accession>
<dbReference type="EMBL" id="LSRX01000021">
    <property type="protein sequence ID" value="OLQ13952.1"/>
    <property type="molecule type" value="Genomic_DNA"/>
</dbReference>
<feature type="region of interest" description="Disordered" evidence="10">
    <location>
        <begin position="324"/>
        <end position="343"/>
    </location>
</feature>
<evidence type="ECO:0000256" key="6">
    <source>
        <dbReference type="ARBA" id="ARBA00022824"/>
    </source>
</evidence>
<dbReference type="Pfam" id="PF07787">
    <property type="entry name" value="TMEM43"/>
    <property type="match status" value="1"/>
</dbReference>
<name>A0A1Q9F2W8_SYMMI</name>
<proteinExistence type="inferred from homology"/>
<organism evidence="12 13">
    <name type="scientific">Symbiodinium microadriaticum</name>
    <name type="common">Dinoflagellate</name>
    <name type="synonym">Zooxanthella microadriatica</name>
    <dbReference type="NCBI Taxonomy" id="2951"/>
    <lineage>
        <taxon>Eukaryota</taxon>
        <taxon>Sar</taxon>
        <taxon>Alveolata</taxon>
        <taxon>Dinophyceae</taxon>
        <taxon>Suessiales</taxon>
        <taxon>Symbiodiniaceae</taxon>
        <taxon>Symbiodinium</taxon>
    </lineage>
</organism>
<evidence type="ECO:0000256" key="3">
    <source>
        <dbReference type="ARBA" id="ARBA00004586"/>
    </source>
</evidence>
<keyword evidence="6" id="KW-0256">Endoplasmic reticulum</keyword>
<dbReference type="GO" id="GO:0071763">
    <property type="term" value="P:nuclear membrane organization"/>
    <property type="evidence" value="ECO:0007669"/>
    <property type="project" value="TreeGrafter"/>
</dbReference>
<feature type="transmembrane region" description="Helical" evidence="11">
    <location>
        <begin position="224"/>
        <end position="243"/>
    </location>
</feature>
<comment type="subcellular location">
    <subcellularLocation>
        <location evidence="1">Endomembrane system</location>
        <topology evidence="1">Multi-pass membrane protein</topology>
    </subcellularLocation>
    <subcellularLocation>
        <location evidence="3">Endoplasmic reticulum membrane</location>
    </subcellularLocation>
    <subcellularLocation>
        <location evidence="2">Nucleus envelope</location>
    </subcellularLocation>
</comment>
<sequence>MRRLLSEEGSRWLMEMNPTWPAQVPRSGSYYAPSAKADVWTLTPQLLMRVPLSTPITGSTPAGWSLSSNSYETSRYRIGTSMAPGAMRLKLFGTDWTSAAKVTVLGANANPTIETWVAPDTWLCSGYTLLDLRTGTLTIEQVWESMRAESSAMTWVLRVVGFVLCWVAFCLLAGPLEVAADCIPCIGPCLGDMIQAIACVVSCVPATACCLGVVGVVWVALRPLIGIPLVLVFVATMVAAIVWKTHFAKKGKTQESGGLTHVQGTVVGNAYSGPVHEPVAQGFLMALRQEYVYGQPGAVGQFFETAPNAEQYLQAYEEQVRASGNPSETITQIGRSWGMRGSE</sequence>
<evidence type="ECO:0000256" key="2">
    <source>
        <dbReference type="ARBA" id="ARBA00004259"/>
    </source>
</evidence>
<protein>
    <submittedName>
        <fullName evidence="12">Uncharacterized protein</fullName>
    </submittedName>
</protein>
<keyword evidence="7 11" id="KW-1133">Transmembrane helix</keyword>
<comment type="similarity">
    <text evidence="4">Belongs to the TMEM43 family.</text>
</comment>
<evidence type="ECO:0000256" key="5">
    <source>
        <dbReference type="ARBA" id="ARBA00022692"/>
    </source>
</evidence>
<evidence type="ECO:0000256" key="8">
    <source>
        <dbReference type="ARBA" id="ARBA00023136"/>
    </source>
</evidence>
<evidence type="ECO:0000256" key="7">
    <source>
        <dbReference type="ARBA" id="ARBA00022989"/>
    </source>
</evidence>
<reference evidence="12 13" key="1">
    <citation type="submission" date="2016-02" db="EMBL/GenBank/DDBJ databases">
        <title>Genome analysis of coral dinoflagellate symbionts highlights evolutionary adaptations to a symbiotic lifestyle.</title>
        <authorList>
            <person name="Aranda M."/>
            <person name="Li Y."/>
            <person name="Liew Y.J."/>
            <person name="Baumgarten S."/>
            <person name="Simakov O."/>
            <person name="Wilson M."/>
            <person name="Piel J."/>
            <person name="Ashoor H."/>
            <person name="Bougouffa S."/>
            <person name="Bajic V.B."/>
            <person name="Ryu T."/>
            <person name="Ravasi T."/>
            <person name="Bayer T."/>
            <person name="Micklem G."/>
            <person name="Kim H."/>
            <person name="Bhak J."/>
            <person name="Lajeunesse T.C."/>
            <person name="Voolstra C.R."/>
        </authorList>
    </citation>
    <scope>NUCLEOTIDE SEQUENCE [LARGE SCALE GENOMIC DNA]</scope>
    <source>
        <strain evidence="12 13">CCMP2467</strain>
    </source>
</reference>
<evidence type="ECO:0000256" key="10">
    <source>
        <dbReference type="SAM" id="MobiDB-lite"/>
    </source>
</evidence>
<evidence type="ECO:0000313" key="12">
    <source>
        <dbReference type="EMBL" id="OLQ13952.1"/>
    </source>
</evidence>
<evidence type="ECO:0000256" key="1">
    <source>
        <dbReference type="ARBA" id="ARBA00004127"/>
    </source>
</evidence>
<evidence type="ECO:0000313" key="13">
    <source>
        <dbReference type="Proteomes" id="UP000186817"/>
    </source>
</evidence>
<keyword evidence="13" id="KW-1185">Reference proteome</keyword>
<feature type="compositionally biased region" description="Polar residues" evidence="10">
    <location>
        <begin position="324"/>
        <end position="334"/>
    </location>
</feature>